<feature type="signal peptide" evidence="1">
    <location>
        <begin position="1"/>
        <end position="24"/>
    </location>
</feature>
<dbReference type="RefSeq" id="WP_111198843.1">
    <property type="nucleotide sequence ID" value="NZ_QKVK01000005.1"/>
</dbReference>
<dbReference type="AlphaFoldDB" id="A0A2W2BT28"/>
<dbReference type="Proteomes" id="UP000248795">
    <property type="component" value="Unassembled WGS sequence"/>
</dbReference>
<name>A0A2W2BT28_9HYPH</name>
<evidence type="ECO:0000313" key="4">
    <source>
        <dbReference type="Proteomes" id="UP000248795"/>
    </source>
</evidence>
<dbReference type="Gene3D" id="1.10.890.40">
    <property type="match status" value="1"/>
</dbReference>
<dbReference type="EMBL" id="QKVK01000005">
    <property type="protein sequence ID" value="PZF76606.1"/>
    <property type="molecule type" value="Genomic_DNA"/>
</dbReference>
<evidence type="ECO:0000259" key="2">
    <source>
        <dbReference type="Pfam" id="PF18602"/>
    </source>
</evidence>
<proteinExistence type="predicted"/>
<sequence>MSTVHRSLAAVLVITALSVGPASAAEVSGRQLLSLCAAGLAGADHPVEAAECTGFIAGVADTFDCVEANHGARWNSKVNLPEAELAGLVIQYIQSHPEALESDAHRLVGAALAAAYPCRPRTAAK</sequence>
<feature type="chain" id="PRO_5015921518" description="Rap1a immunity protein domain-containing protein" evidence="1">
    <location>
        <begin position="25"/>
        <end position="125"/>
    </location>
</feature>
<dbReference type="Pfam" id="PF18602">
    <property type="entry name" value="Rap1a"/>
    <property type="match status" value="1"/>
</dbReference>
<evidence type="ECO:0000256" key="1">
    <source>
        <dbReference type="SAM" id="SignalP"/>
    </source>
</evidence>
<gene>
    <name evidence="3" type="ORF">DK847_12460</name>
</gene>
<accession>A0A2W2BT28</accession>
<keyword evidence="4" id="KW-1185">Reference proteome</keyword>
<dbReference type="InterPro" id="IPR041238">
    <property type="entry name" value="Rap1a"/>
</dbReference>
<evidence type="ECO:0000313" key="3">
    <source>
        <dbReference type="EMBL" id="PZF76606.1"/>
    </source>
</evidence>
<keyword evidence="1" id="KW-0732">Signal</keyword>
<organism evidence="3 4">
    <name type="scientific">Aestuariivirga litoralis</name>
    <dbReference type="NCBI Taxonomy" id="2650924"/>
    <lineage>
        <taxon>Bacteria</taxon>
        <taxon>Pseudomonadati</taxon>
        <taxon>Pseudomonadota</taxon>
        <taxon>Alphaproteobacteria</taxon>
        <taxon>Hyphomicrobiales</taxon>
        <taxon>Aestuariivirgaceae</taxon>
        <taxon>Aestuariivirga</taxon>
    </lineage>
</organism>
<feature type="domain" description="Rap1a immunity protein" evidence="2">
    <location>
        <begin position="28"/>
        <end position="118"/>
    </location>
</feature>
<protein>
    <recommendedName>
        <fullName evidence="2">Rap1a immunity protein domain-containing protein</fullName>
    </recommendedName>
</protein>
<reference evidence="4" key="1">
    <citation type="submission" date="2018-06" db="EMBL/GenBank/DDBJ databases">
        <title>Aestuariibacter litoralis strain KCTC 52945T.</title>
        <authorList>
            <person name="Li X."/>
            <person name="Salam N."/>
            <person name="Li J.-L."/>
            <person name="Chen Y.-M."/>
            <person name="Yang Z.-W."/>
            <person name="Zhang L.-Y."/>
            <person name="Han M.-X."/>
            <person name="Xiao M."/>
            <person name="Li W.-J."/>
        </authorList>
    </citation>
    <scope>NUCLEOTIDE SEQUENCE [LARGE SCALE GENOMIC DNA]</scope>
    <source>
        <strain evidence="4">KCTC 52945</strain>
    </source>
</reference>
<comment type="caution">
    <text evidence="3">The sequence shown here is derived from an EMBL/GenBank/DDBJ whole genome shotgun (WGS) entry which is preliminary data.</text>
</comment>